<keyword evidence="4" id="KW-1185">Reference proteome</keyword>
<sequence>MKKSIRILLFILSSCLFAYSLFTIVGKAYSYYKENKQYEQLRGQVEITYSTEIASEVASEVPSEVPSKVPSQVPSQVPSEAPVVEVKPIRKMPYTILNVNPDYLDEKDVLKEYSNLYKQNSDLVGWIQMPGFKVPIDYPVMQADDNEYYLKRDFKKKSSFAGSIFMDYINNPQMDMNIVIYGHAMNDHSMFGNLMNYYARADKYTKHTKIFLNLMNTQFEYEVFSTYAANRDYNYRQTNFSSDDEYLDFLQRIRDKSIYNYNVELTSDDKLITLSTCNNEFGDEYRSVIHAKLIKQIIYTDNA</sequence>
<evidence type="ECO:0000256" key="1">
    <source>
        <dbReference type="ARBA" id="ARBA00022801"/>
    </source>
</evidence>
<accession>A0A368VPT7</accession>
<gene>
    <name evidence="3" type="ORF">DFP97_113191</name>
</gene>
<dbReference type="InterPro" id="IPR005754">
    <property type="entry name" value="Sortase"/>
</dbReference>
<evidence type="ECO:0000256" key="2">
    <source>
        <dbReference type="PIRSR" id="PIRSR605754-1"/>
    </source>
</evidence>
<dbReference type="GO" id="GO:0016787">
    <property type="term" value="F:hydrolase activity"/>
    <property type="evidence" value="ECO:0007669"/>
    <property type="project" value="UniProtKB-KW"/>
</dbReference>
<dbReference type="InterPro" id="IPR009835">
    <property type="entry name" value="SrtB"/>
</dbReference>
<protein>
    <submittedName>
        <fullName evidence="3">SrtB family sortase</fullName>
    </submittedName>
</protein>
<feature type="active site" description="Acyl-thioester intermediate" evidence="2">
    <location>
        <position position="277"/>
    </location>
</feature>
<dbReference type="SUPFAM" id="SSF63817">
    <property type="entry name" value="Sortase"/>
    <property type="match status" value="1"/>
</dbReference>
<dbReference type="Pfam" id="PF04203">
    <property type="entry name" value="Sortase"/>
    <property type="match status" value="1"/>
</dbReference>
<name>A0A368VPT7_9BACL</name>
<dbReference type="Gene3D" id="2.40.260.10">
    <property type="entry name" value="Sortase"/>
    <property type="match status" value="1"/>
</dbReference>
<dbReference type="Proteomes" id="UP000252415">
    <property type="component" value="Unassembled WGS sequence"/>
</dbReference>
<organism evidence="3 4">
    <name type="scientific">Paenibacillus prosopidis</name>
    <dbReference type="NCBI Taxonomy" id="630520"/>
    <lineage>
        <taxon>Bacteria</taxon>
        <taxon>Bacillati</taxon>
        <taxon>Bacillota</taxon>
        <taxon>Bacilli</taxon>
        <taxon>Bacillales</taxon>
        <taxon>Paenibacillaceae</taxon>
        <taxon>Paenibacillus</taxon>
    </lineage>
</organism>
<dbReference type="OrthoDB" id="9806013at2"/>
<evidence type="ECO:0000313" key="4">
    <source>
        <dbReference type="Proteomes" id="UP000252415"/>
    </source>
</evidence>
<dbReference type="NCBIfam" id="TIGR03064">
    <property type="entry name" value="sortase_srtB"/>
    <property type="match status" value="1"/>
</dbReference>
<feature type="active site" description="Proton donor/acceptor" evidence="2">
    <location>
        <position position="183"/>
    </location>
</feature>
<dbReference type="AlphaFoldDB" id="A0A368VPT7"/>
<proteinExistence type="predicted"/>
<dbReference type="EMBL" id="QPJD01000013">
    <property type="protein sequence ID" value="RCW43518.1"/>
    <property type="molecule type" value="Genomic_DNA"/>
</dbReference>
<keyword evidence="1" id="KW-0378">Hydrolase</keyword>
<dbReference type="InterPro" id="IPR023365">
    <property type="entry name" value="Sortase_dom-sf"/>
</dbReference>
<dbReference type="RefSeq" id="WP_114382096.1">
    <property type="nucleotide sequence ID" value="NZ_QPJD01000013.1"/>
</dbReference>
<evidence type="ECO:0000313" key="3">
    <source>
        <dbReference type="EMBL" id="RCW43518.1"/>
    </source>
</evidence>
<reference evidence="3 4" key="1">
    <citation type="submission" date="2018-07" db="EMBL/GenBank/DDBJ databases">
        <title>Genomic Encyclopedia of Type Strains, Phase III (KMG-III): the genomes of soil and plant-associated and newly described type strains.</title>
        <authorList>
            <person name="Whitman W."/>
        </authorList>
    </citation>
    <scope>NUCLEOTIDE SEQUENCE [LARGE SCALE GENOMIC DNA]</scope>
    <source>
        <strain evidence="3 4">CECT 7506</strain>
    </source>
</reference>
<dbReference type="CDD" id="cd05826">
    <property type="entry name" value="Sortase_B"/>
    <property type="match status" value="1"/>
</dbReference>
<comment type="caution">
    <text evidence="3">The sequence shown here is derived from an EMBL/GenBank/DDBJ whole genome shotgun (WGS) entry which is preliminary data.</text>
</comment>